<feature type="transmembrane region" description="Helical" evidence="7">
    <location>
        <begin position="494"/>
        <end position="511"/>
    </location>
</feature>
<dbReference type="Gene3D" id="1.10.287.1260">
    <property type="match status" value="1"/>
</dbReference>
<feature type="transmembrane region" description="Helical" evidence="7">
    <location>
        <begin position="532"/>
        <end position="562"/>
    </location>
</feature>
<dbReference type="Gene3D" id="2.30.30.60">
    <property type="match status" value="1"/>
</dbReference>
<dbReference type="EMBL" id="JAMFLX010000021">
    <property type="protein sequence ID" value="MCL6271198.1"/>
    <property type="molecule type" value="Genomic_DNA"/>
</dbReference>
<dbReference type="InterPro" id="IPR011066">
    <property type="entry name" value="MscS_channel_C_sf"/>
</dbReference>
<feature type="transmembrane region" description="Helical" evidence="7">
    <location>
        <begin position="647"/>
        <end position="667"/>
    </location>
</feature>
<feature type="transmembrane region" description="Helical" evidence="7">
    <location>
        <begin position="871"/>
        <end position="892"/>
    </location>
</feature>
<dbReference type="Pfam" id="PF00924">
    <property type="entry name" value="MS_channel_2nd"/>
    <property type="match status" value="1"/>
</dbReference>
<accession>A0ABT0PL82</accession>
<feature type="transmembrane region" description="Helical" evidence="7">
    <location>
        <begin position="574"/>
        <end position="595"/>
    </location>
</feature>
<dbReference type="Pfam" id="PF12795">
    <property type="entry name" value="MscS_porin"/>
    <property type="match status" value="1"/>
</dbReference>
<evidence type="ECO:0000256" key="5">
    <source>
        <dbReference type="ARBA" id="ARBA00022989"/>
    </source>
</evidence>
<evidence type="ECO:0000259" key="11">
    <source>
        <dbReference type="Pfam" id="PF12795"/>
    </source>
</evidence>
<dbReference type="Gene3D" id="3.30.70.100">
    <property type="match status" value="1"/>
</dbReference>
<evidence type="ECO:0000256" key="6">
    <source>
        <dbReference type="ARBA" id="ARBA00023136"/>
    </source>
</evidence>
<proteinExistence type="inferred from homology"/>
<gene>
    <name evidence="14" type="ORF">M3P05_14830</name>
</gene>
<feature type="chain" id="PRO_5045287140" evidence="8">
    <location>
        <begin position="20"/>
        <end position="1090"/>
    </location>
</feature>
<keyword evidence="15" id="KW-1185">Reference proteome</keyword>
<feature type="domain" description="Mechanosensitive ion channel MscS porin" evidence="11">
    <location>
        <begin position="43"/>
        <end position="275"/>
    </location>
</feature>
<evidence type="ECO:0000259" key="9">
    <source>
        <dbReference type="Pfam" id="PF00924"/>
    </source>
</evidence>
<dbReference type="Pfam" id="PF21082">
    <property type="entry name" value="MS_channel_3rd"/>
    <property type="match status" value="1"/>
</dbReference>
<feature type="signal peptide" evidence="8">
    <location>
        <begin position="1"/>
        <end position="19"/>
    </location>
</feature>
<dbReference type="InterPro" id="IPR010920">
    <property type="entry name" value="LSM_dom_sf"/>
</dbReference>
<evidence type="ECO:0000313" key="15">
    <source>
        <dbReference type="Proteomes" id="UP001203338"/>
    </source>
</evidence>
<dbReference type="InterPro" id="IPR049278">
    <property type="entry name" value="MS_channel_C"/>
</dbReference>
<reference evidence="14 15" key="1">
    <citation type="submission" date="2022-05" db="EMBL/GenBank/DDBJ databases">
        <authorList>
            <person name="Park J.-S."/>
        </authorList>
    </citation>
    <scope>NUCLEOTIDE SEQUENCE [LARGE SCALE GENOMIC DNA]</scope>
    <source>
        <strain evidence="14 15">2012CJ34-2</strain>
    </source>
</reference>
<evidence type="ECO:0000256" key="3">
    <source>
        <dbReference type="ARBA" id="ARBA00022475"/>
    </source>
</evidence>
<dbReference type="Pfam" id="PF21088">
    <property type="entry name" value="MS_channel_1st"/>
    <property type="match status" value="1"/>
</dbReference>
<evidence type="ECO:0000259" key="10">
    <source>
        <dbReference type="Pfam" id="PF12794"/>
    </source>
</evidence>
<feature type="transmembrane region" description="Helical" evidence="7">
    <location>
        <begin position="615"/>
        <end position="635"/>
    </location>
</feature>
<keyword evidence="3" id="KW-1003">Cell membrane</keyword>
<feature type="transmembrane region" description="Helical" evidence="7">
    <location>
        <begin position="898"/>
        <end position="925"/>
    </location>
</feature>
<dbReference type="InterPro" id="IPR011014">
    <property type="entry name" value="MscS_channel_TM-2"/>
</dbReference>
<feature type="domain" description="Mechanosensitive ion channel inner membrane" evidence="10">
    <location>
        <begin position="494"/>
        <end position="810"/>
    </location>
</feature>
<feature type="domain" description="Mechanosensitive ion channel MscS C-terminal" evidence="12">
    <location>
        <begin position="992"/>
        <end position="1073"/>
    </location>
</feature>
<keyword evidence="8" id="KW-0732">Signal</keyword>
<name>A0ABT0PL82_9GAMM</name>
<evidence type="ECO:0000313" key="14">
    <source>
        <dbReference type="EMBL" id="MCL6271198.1"/>
    </source>
</evidence>
<feature type="transmembrane region" description="Helical" evidence="7">
    <location>
        <begin position="777"/>
        <end position="794"/>
    </location>
</feature>
<comment type="caution">
    <text evidence="14">The sequence shown here is derived from an EMBL/GenBank/DDBJ whole genome shotgun (WGS) entry which is preliminary data.</text>
</comment>
<dbReference type="Proteomes" id="UP001203338">
    <property type="component" value="Unassembled WGS sequence"/>
</dbReference>
<evidence type="ECO:0000256" key="7">
    <source>
        <dbReference type="SAM" id="Phobius"/>
    </source>
</evidence>
<evidence type="ECO:0000256" key="4">
    <source>
        <dbReference type="ARBA" id="ARBA00022692"/>
    </source>
</evidence>
<feature type="domain" description="Mechanosensitive ion channel MscS" evidence="9">
    <location>
        <begin position="913"/>
        <end position="982"/>
    </location>
</feature>
<dbReference type="SUPFAM" id="SSF82689">
    <property type="entry name" value="Mechanosensitive channel protein MscS (YggB), C-terminal domain"/>
    <property type="match status" value="1"/>
</dbReference>
<keyword evidence="5 7" id="KW-1133">Transmembrane helix</keyword>
<feature type="transmembrane region" description="Helical" evidence="7">
    <location>
        <begin position="829"/>
        <end position="850"/>
    </location>
</feature>
<dbReference type="InterPro" id="IPR023408">
    <property type="entry name" value="MscS_beta-dom_sf"/>
</dbReference>
<evidence type="ECO:0000259" key="12">
    <source>
        <dbReference type="Pfam" id="PF21082"/>
    </source>
</evidence>
<evidence type="ECO:0000259" key="13">
    <source>
        <dbReference type="Pfam" id="PF21088"/>
    </source>
</evidence>
<dbReference type="PANTHER" id="PTHR30347">
    <property type="entry name" value="POTASSIUM CHANNEL RELATED"/>
    <property type="match status" value="1"/>
</dbReference>
<organism evidence="14 15">
    <name type="scientific">Parendozoicomonas callyspongiae</name>
    <dbReference type="NCBI Taxonomy" id="2942213"/>
    <lineage>
        <taxon>Bacteria</taxon>
        <taxon>Pseudomonadati</taxon>
        <taxon>Pseudomonadota</taxon>
        <taxon>Gammaproteobacteria</taxon>
        <taxon>Oceanospirillales</taxon>
        <taxon>Endozoicomonadaceae</taxon>
        <taxon>Parendozoicomonas</taxon>
    </lineage>
</organism>
<dbReference type="Pfam" id="PF12794">
    <property type="entry name" value="MscS_TM"/>
    <property type="match status" value="1"/>
</dbReference>
<dbReference type="SUPFAM" id="SSF82861">
    <property type="entry name" value="Mechanosensitive channel protein MscS (YggB), transmembrane region"/>
    <property type="match status" value="1"/>
</dbReference>
<evidence type="ECO:0000256" key="8">
    <source>
        <dbReference type="SAM" id="SignalP"/>
    </source>
</evidence>
<dbReference type="InterPro" id="IPR024393">
    <property type="entry name" value="MscS_porin"/>
</dbReference>
<dbReference type="InterPro" id="IPR006685">
    <property type="entry name" value="MscS_channel_2nd"/>
</dbReference>
<evidence type="ECO:0000256" key="2">
    <source>
        <dbReference type="ARBA" id="ARBA00008017"/>
    </source>
</evidence>
<dbReference type="RefSeq" id="WP_249700628.1">
    <property type="nucleotide sequence ID" value="NZ_JAMFLX010000021.1"/>
</dbReference>
<keyword evidence="6 7" id="KW-0472">Membrane</keyword>
<keyword evidence="4 7" id="KW-0812">Transmembrane</keyword>
<feature type="transmembrane region" description="Helical" evidence="7">
    <location>
        <begin position="717"/>
        <end position="735"/>
    </location>
</feature>
<comment type="similarity">
    <text evidence="2">Belongs to the MscS (TC 1.A.23) family.</text>
</comment>
<feature type="transmembrane region" description="Helical" evidence="7">
    <location>
        <begin position="679"/>
        <end position="705"/>
    </location>
</feature>
<feature type="domain" description="Mechanosensitive ion channel transmembrane helices 2/3" evidence="13">
    <location>
        <begin position="870"/>
        <end position="911"/>
    </location>
</feature>
<evidence type="ECO:0000256" key="1">
    <source>
        <dbReference type="ARBA" id="ARBA00004651"/>
    </source>
</evidence>
<dbReference type="InterPro" id="IPR049142">
    <property type="entry name" value="MS_channel_1st"/>
</dbReference>
<dbReference type="InterPro" id="IPR052702">
    <property type="entry name" value="MscS-like_channel"/>
</dbReference>
<dbReference type="InterPro" id="IPR025692">
    <property type="entry name" value="MscS_IM_dom1"/>
</dbReference>
<comment type="subcellular location">
    <subcellularLocation>
        <location evidence="1">Cell membrane</location>
        <topology evidence="1">Multi-pass membrane protein</topology>
    </subcellularLocation>
</comment>
<dbReference type="PANTHER" id="PTHR30347:SF1">
    <property type="entry name" value="MECHANOSENSITIVE CHANNEL MSCK"/>
    <property type="match status" value="1"/>
</dbReference>
<sequence>MRALPLFLLAFSFSSLLSAANPTTPRLPNQEAIAKALEQMKPADRPLDEQEQKLADIYQKTLNLLKQAIQEQDQLEALQHQITGAPADMEKLQDNLDKTNRPSDKSLLEKYRHLPVDQLRKLLDARLEEINEQQNLLTRMASQITIARARPETNQAIISKNVERLKDITAQLNLLESTTAATDHKDQQRNLLQAEANVLQTQDSRLNLEIRDSSTLLDLETLKQRLVLKKAQLLEQEVLSIQTIINFKRRAASEQAVATASRINRSSVGKAALLQAEAAENMELSQQLLTTSDRISQSSAKGNKVRSQLNNLDNITLSIRQQSALIGENRILARMLRENLMSLPSITIDHGVEELITQTRLQKFKYDQQRQVLTSPENKVQELISRQTVKYTQQDHDELLRLLTDRQTLLEDLSSELGILLTTATSLDLDQKALASHSNELSNKLEERLFWIASNQPLGLNWLVQLPQALWQQLLAIPWEEILFSFTDTLRDKWFVSMLVVAFCLFLQARRRKFVALQRTLTRKMGNVRHDTLLITPTALGLALLQVMPLPILMGAIGVALVKVTGNPDGVSNLGMALIVTAVAWLLLSLAIQILRPHNIAVTHFHWPPQRCRKVQHLLLKLKMVMVPLLLTVTLAKSQPTDLNQDILGMTLLMAGSLFQGWILFQIMRGASSLFGSRFLHVLLTLALVLIALAQLVLTAAGYYYTTLQLQEQLAGTLYLVGAAVLLQALVIRSLRVAERRLSFTRALKKRAASKDGENIEEPTLDIATVNQQSLRLLNALMIVGLFIGLYWLWREVFSLLNVLNNIILWEFAPELEGGEIFQVHLTDLLLSVTTLVTSFILARNLPGLLEVTVLSRLKLRAGSSYAATTLLSYTISCVGFITALSLLGASWAKLQWLIAALGIGIGIGLQEIVANFVAGLIILFERPIRIGDTITLGDTNSEINGVITRIRIRATTVTDWDHKEIIIPNKMLMGEKLINWSLSNSVVRIILPFYVSHDADPQLVHKLLHQAAKDHERVVDTPETLVLLMEYGDSALQYELRTHVAHVDDRLQVRDQLNEKILELFRENGVSIAYPKQDVFLRNMGAGHA</sequence>
<dbReference type="SUPFAM" id="SSF50182">
    <property type="entry name" value="Sm-like ribonucleoproteins"/>
    <property type="match status" value="1"/>
</dbReference>
<protein>
    <submittedName>
        <fullName evidence="14">Mechanosensitive ion channel</fullName>
    </submittedName>
</protein>